<dbReference type="AlphaFoldDB" id="A0AAE0DZ80"/>
<evidence type="ECO:0000313" key="2">
    <source>
        <dbReference type="Proteomes" id="UP001281410"/>
    </source>
</evidence>
<accession>A0AAE0DZ80</accession>
<comment type="caution">
    <text evidence="1">The sequence shown here is derived from an EMBL/GenBank/DDBJ whole genome shotgun (WGS) entry which is preliminary data.</text>
</comment>
<proteinExistence type="predicted"/>
<sequence>QISRSIHSLRHRLSLSSLSSNIFISQTPRQQQIVSNSTENCTIRTGCGNVVKLPNSYSGCFVILEVGFKKQ</sequence>
<reference evidence="1" key="1">
    <citation type="journal article" date="2023" name="Plant J.">
        <title>Genome sequences and population genomics provide insights into the demographic history, inbreeding, and mutation load of two 'living fossil' tree species of Dipteronia.</title>
        <authorList>
            <person name="Feng Y."/>
            <person name="Comes H.P."/>
            <person name="Chen J."/>
            <person name="Zhu S."/>
            <person name="Lu R."/>
            <person name="Zhang X."/>
            <person name="Li P."/>
            <person name="Qiu J."/>
            <person name="Olsen K.M."/>
            <person name="Qiu Y."/>
        </authorList>
    </citation>
    <scope>NUCLEOTIDE SEQUENCE</scope>
    <source>
        <strain evidence="1">NBL</strain>
    </source>
</reference>
<name>A0AAE0DZ80_9ROSI</name>
<keyword evidence="2" id="KW-1185">Reference proteome</keyword>
<dbReference type="Proteomes" id="UP001281410">
    <property type="component" value="Unassembled WGS sequence"/>
</dbReference>
<feature type="non-terminal residue" evidence="1">
    <location>
        <position position="1"/>
    </location>
</feature>
<organism evidence="1 2">
    <name type="scientific">Dipteronia sinensis</name>
    <dbReference type="NCBI Taxonomy" id="43782"/>
    <lineage>
        <taxon>Eukaryota</taxon>
        <taxon>Viridiplantae</taxon>
        <taxon>Streptophyta</taxon>
        <taxon>Embryophyta</taxon>
        <taxon>Tracheophyta</taxon>
        <taxon>Spermatophyta</taxon>
        <taxon>Magnoliopsida</taxon>
        <taxon>eudicotyledons</taxon>
        <taxon>Gunneridae</taxon>
        <taxon>Pentapetalae</taxon>
        <taxon>rosids</taxon>
        <taxon>malvids</taxon>
        <taxon>Sapindales</taxon>
        <taxon>Sapindaceae</taxon>
        <taxon>Hippocastanoideae</taxon>
        <taxon>Acereae</taxon>
        <taxon>Dipteronia</taxon>
    </lineage>
</organism>
<feature type="non-terminal residue" evidence="1">
    <location>
        <position position="71"/>
    </location>
</feature>
<protein>
    <submittedName>
        <fullName evidence="1">Uncharacterized protein</fullName>
    </submittedName>
</protein>
<dbReference type="EMBL" id="JANJYJ010000007">
    <property type="protein sequence ID" value="KAK3198475.1"/>
    <property type="molecule type" value="Genomic_DNA"/>
</dbReference>
<gene>
    <name evidence="1" type="ORF">Dsin_021890</name>
</gene>
<evidence type="ECO:0000313" key="1">
    <source>
        <dbReference type="EMBL" id="KAK3198475.1"/>
    </source>
</evidence>